<name>A0ABV3TPK0_9RHOB</name>
<feature type="transmembrane region" description="Helical" evidence="6">
    <location>
        <begin position="53"/>
        <end position="72"/>
    </location>
</feature>
<feature type="transmembrane region" description="Helical" evidence="6">
    <location>
        <begin position="104"/>
        <end position="123"/>
    </location>
</feature>
<keyword evidence="4 6" id="KW-1133">Transmembrane helix</keyword>
<evidence type="ECO:0000313" key="8">
    <source>
        <dbReference type="Proteomes" id="UP001557465"/>
    </source>
</evidence>
<protein>
    <submittedName>
        <fullName evidence="7">ABC transporter permease</fullName>
    </submittedName>
</protein>
<comment type="caution">
    <text evidence="7">The sequence shown here is derived from an EMBL/GenBank/DDBJ whole genome shotgun (WGS) entry which is preliminary data.</text>
</comment>
<evidence type="ECO:0000313" key="7">
    <source>
        <dbReference type="EMBL" id="MEX1663542.1"/>
    </source>
</evidence>
<keyword evidence="5 6" id="KW-0472">Membrane</keyword>
<evidence type="ECO:0000256" key="5">
    <source>
        <dbReference type="ARBA" id="ARBA00023136"/>
    </source>
</evidence>
<reference evidence="7 8" key="1">
    <citation type="journal article" date="2011" name="Int. J. Syst. Evol. Microbiol.">
        <title>Zhongshania antarctica gen. nov., sp. nov. and Zhongshania guokunii sp. nov., gammaproteobacteria respectively isolated from coastal attached (fast) ice and surface seawater of the Antarctic.</title>
        <authorList>
            <person name="Li H.J."/>
            <person name="Zhang X.Y."/>
            <person name="Chen C.X."/>
            <person name="Zhang Y.J."/>
            <person name="Gao Z.M."/>
            <person name="Yu Y."/>
            <person name="Chen X.L."/>
            <person name="Chen B."/>
            <person name="Zhang Y.Z."/>
        </authorList>
    </citation>
    <scope>NUCLEOTIDE SEQUENCE [LARGE SCALE GENOMIC DNA]</scope>
    <source>
        <strain evidence="7 8">15-R06ZXC-3</strain>
    </source>
</reference>
<evidence type="ECO:0000256" key="1">
    <source>
        <dbReference type="ARBA" id="ARBA00004651"/>
    </source>
</evidence>
<feature type="transmembrane region" description="Helical" evidence="6">
    <location>
        <begin position="21"/>
        <end position="41"/>
    </location>
</feature>
<comment type="subcellular location">
    <subcellularLocation>
        <location evidence="1">Cell membrane</location>
        <topology evidence="1">Multi-pass membrane protein</topology>
    </subcellularLocation>
</comment>
<dbReference type="EMBL" id="JBFRYC010000018">
    <property type="protein sequence ID" value="MEX1663542.1"/>
    <property type="molecule type" value="Genomic_DNA"/>
</dbReference>
<dbReference type="PANTHER" id="PTHR32196">
    <property type="entry name" value="ABC TRANSPORTER PERMEASE PROTEIN YPHD-RELATED-RELATED"/>
    <property type="match status" value="1"/>
</dbReference>
<gene>
    <name evidence="7" type="ORF">AB4874_18285</name>
</gene>
<evidence type="ECO:0000256" key="3">
    <source>
        <dbReference type="ARBA" id="ARBA00022692"/>
    </source>
</evidence>
<organism evidence="7 8">
    <name type="scientific">Thioclava arctica</name>
    <dbReference type="NCBI Taxonomy" id="3238301"/>
    <lineage>
        <taxon>Bacteria</taxon>
        <taxon>Pseudomonadati</taxon>
        <taxon>Pseudomonadota</taxon>
        <taxon>Alphaproteobacteria</taxon>
        <taxon>Rhodobacterales</taxon>
        <taxon>Paracoccaceae</taxon>
        <taxon>Thioclava</taxon>
    </lineage>
</organism>
<dbReference type="Pfam" id="PF02653">
    <property type="entry name" value="BPD_transp_2"/>
    <property type="match status" value="1"/>
</dbReference>
<feature type="transmembrane region" description="Helical" evidence="6">
    <location>
        <begin position="130"/>
        <end position="147"/>
    </location>
</feature>
<dbReference type="CDD" id="cd06579">
    <property type="entry name" value="TM_PBP1_transp_AraH_like"/>
    <property type="match status" value="1"/>
</dbReference>
<keyword evidence="8" id="KW-1185">Reference proteome</keyword>
<feature type="transmembrane region" description="Helical" evidence="6">
    <location>
        <begin position="220"/>
        <end position="239"/>
    </location>
</feature>
<dbReference type="InterPro" id="IPR001851">
    <property type="entry name" value="ABC_transp_permease"/>
</dbReference>
<feature type="transmembrane region" description="Helical" evidence="6">
    <location>
        <begin position="297"/>
        <end position="315"/>
    </location>
</feature>
<feature type="transmembrane region" description="Helical" evidence="6">
    <location>
        <begin position="79"/>
        <end position="98"/>
    </location>
</feature>
<dbReference type="RefSeq" id="WP_368393063.1">
    <property type="nucleotide sequence ID" value="NZ_JBFRYC010000018.1"/>
</dbReference>
<dbReference type="Proteomes" id="UP001557465">
    <property type="component" value="Unassembled WGS sequence"/>
</dbReference>
<sequence>MSVTSSDIAARNPLRALTRWLLRNHIWAFLALGIVIFSSASPYFLTLANLGNVLTQGAFIGILAVGMTLVMIDGEIDLSVGSTLALAAALSIGLQAQIGVWPAIFVGLGSGLALGAINGTLVAYSGMHSFIITLGGLIGIRGLVFVYSGENALMAPDFSYTEIPEIYLGPVSLTALIFLGLAIAFQWVLSSTRHGRETYAVGDNIDAARDAGINVKRHKIINFTICGGLAALAGILLSMRLGTAEPNAGKIWELWTIIAVVLGGTRLQGGYGNLILTVGGVLTLAVLRNGLRLLNTPNYVELIVMGAVLILALALDKLMAKGGARA</sequence>
<feature type="transmembrane region" description="Helical" evidence="6">
    <location>
        <begin position="167"/>
        <end position="189"/>
    </location>
</feature>
<keyword evidence="3 6" id="KW-0812">Transmembrane</keyword>
<proteinExistence type="predicted"/>
<evidence type="ECO:0000256" key="2">
    <source>
        <dbReference type="ARBA" id="ARBA00022475"/>
    </source>
</evidence>
<evidence type="ECO:0000256" key="6">
    <source>
        <dbReference type="SAM" id="Phobius"/>
    </source>
</evidence>
<feature type="transmembrane region" description="Helical" evidence="6">
    <location>
        <begin position="274"/>
        <end position="291"/>
    </location>
</feature>
<evidence type="ECO:0000256" key="4">
    <source>
        <dbReference type="ARBA" id="ARBA00022989"/>
    </source>
</evidence>
<keyword evidence="2" id="KW-1003">Cell membrane</keyword>
<accession>A0ABV3TPK0</accession>